<dbReference type="Pfam" id="PF05911">
    <property type="entry name" value="FPP"/>
    <property type="match status" value="1"/>
</dbReference>
<comment type="caution">
    <text evidence="6">The sequence shown here is derived from an EMBL/GenBank/DDBJ whole genome shotgun (WGS) entry which is preliminary data.</text>
</comment>
<keyword evidence="7" id="KW-1185">Reference proteome</keyword>
<feature type="compositionally biased region" description="Low complexity" evidence="4">
    <location>
        <begin position="1099"/>
        <end position="1113"/>
    </location>
</feature>
<dbReference type="InterPro" id="IPR008587">
    <property type="entry name" value="FPP_plant"/>
</dbReference>
<feature type="coiled-coil region" evidence="3">
    <location>
        <begin position="911"/>
        <end position="1001"/>
    </location>
</feature>
<comment type="similarity">
    <text evidence="1">Belongs to the FPP family.</text>
</comment>
<reference evidence="6 7" key="1">
    <citation type="submission" date="2019-12" db="EMBL/GenBank/DDBJ databases">
        <authorList>
            <person name="Alioto T."/>
            <person name="Alioto T."/>
            <person name="Gomez Garrido J."/>
        </authorList>
    </citation>
    <scope>NUCLEOTIDE SEQUENCE [LARGE SCALE GENOMIC DNA]</scope>
</reference>
<evidence type="ECO:0000256" key="2">
    <source>
        <dbReference type="ARBA" id="ARBA00023054"/>
    </source>
</evidence>
<feature type="region of interest" description="Disordered" evidence="4">
    <location>
        <begin position="47"/>
        <end position="88"/>
    </location>
</feature>
<feature type="compositionally biased region" description="Polar residues" evidence="4">
    <location>
        <begin position="1124"/>
        <end position="1133"/>
    </location>
</feature>
<feature type="compositionally biased region" description="Basic and acidic residues" evidence="4">
    <location>
        <begin position="47"/>
        <end position="59"/>
    </location>
</feature>
<feature type="transmembrane region" description="Helical" evidence="5">
    <location>
        <begin position="7"/>
        <end position="29"/>
    </location>
</feature>
<dbReference type="AlphaFoldDB" id="A0A8S0SMI1"/>
<keyword evidence="5" id="KW-1133">Transmembrane helix</keyword>
<dbReference type="OrthoDB" id="1926355at2759"/>
<evidence type="ECO:0000256" key="4">
    <source>
        <dbReference type="SAM" id="MobiDB-lite"/>
    </source>
</evidence>
<feature type="coiled-coil region" evidence="3">
    <location>
        <begin position="205"/>
        <end position="321"/>
    </location>
</feature>
<keyword evidence="5" id="KW-0812">Transmembrane</keyword>
<evidence type="ECO:0000256" key="1">
    <source>
        <dbReference type="ARBA" id="ARBA00005921"/>
    </source>
</evidence>
<feature type="coiled-coil region" evidence="3">
    <location>
        <begin position="100"/>
        <end position="155"/>
    </location>
</feature>
<evidence type="ECO:0000313" key="6">
    <source>
        <dbReference type="EMBL" id="CAA2993575.1"/>
    </source>
</evidence>
<gene>
    <name evidence="6" type="ORF">OLEA9_A006753</name>
</gene>
<feature type="coiled-coil region" evidence="3">
    <location>
        <begin position="409"/>
        <end position="436"/>
    </location>
</feature>
<name>A0A8S0SMI1_OLEEU</name>
<evidence type="ECO:0000256" key="5">
    <source>
        <dbReference type="SAM" id="Phobius"/>
    </source>
</evidence>
<feature type="compositionally biased region" description="Polar residues" evidence="4">
    <location>
        <begin position="1040"/>
        <end position="1065"/>
    </location>
</feature>
<accession>A0A8S0SMI1</accession>
<dbReference type="PANTHER" id="PTHR31580:SF4">
    <property type="entry name" value="FILAMENT-LIKE PLANT PROTEIN 6"/>
    <property type="match status" value="1"/>
</dbReference>
<evidence type="ECO:0000313" key="7">
    <source>
        <dbReference type="Proteomes" id="UP000594638"/>
    </source>
</evidence>
<feature type="compositionally biased region" description="Polar residues" evidence="4">
    <location>
        <begin position="64"/>
        <end position="79"/>
    </location>
</feature>
<evidence type="ECO:0008006" key="8">
    <source>
        <dbReference type="Google" id="ProtNLM"/>
    </source>
</evidence>
<feature type="region of interest" description="Disordered" evidence="4">
    <location>
        <begin position="1013"/>
        <end position="1133"/>
    </location>
</feature>
<protein>
    <recommendedName>
        <fullName evidence="8">Filament-like plant protein 4</fullName>
    </recommendedName>
</protein>
<dbReference type="Proteomes" id="UP000594638">
    <property type="component" value="Unassembled WGS sequence"/>
</dbReference>
<evidence type="ECO:0000256" key="3">
    <source>
        <dbReference type="SAM" id="Coils"/>
    </source>
</evidence>
<dbReference type="SUPFAM" id="SSF57997">
    <property type="entry name" value="Tropomyosin"/>
    <property type="match status" value="1"/>
</dbReference>
<organism evidence="6 7">
    <name type="scientific">Olea europaea subsp. europaea</name>
    <dbReference type="NCBI Taxonomy" id="158383"/>
    <lineage>
        <taxon>Eukaryota</taxon>
        <taxon>Viridiplantae</taxon>
        <taxon>Streptophyta</taxon>
        <taxon>Embryophyta</taxon>
        <taxon>Tracheophyta</taxon>
        <taxon>Spermatophyta</taxon>
        <taxon>Magnoliopsida</taxon>
        <taxon>eudicotyledons</taxon>
        <taxon>Gunneridae</taxon>
        <taxon>Pentapetalae</taxon>
        <taxon>asterids</taxon>
        <taxon>lamiids</taxon>
        <taxon>Lamiales</taxon>
        <taxon>Oleaceae</taxon>
        <taxon>Oleeae</taxon>
        <taxon>Olea</taxon>
    </lineage>
</organism>
<dbReference type="Gramene" id="OE9A006753T9">
    <property type="protein sequence ID" value="OE9A006753C9"/>
    <property type="gene ID" value="OE9A006753"/>
</dbReference>
<proteinExistence type="inferred from homology"/>
<keyword evidence="5" id="KW-0472">Membrane</keyword>
<dbReference type="PANTHER" id="PTHR31580">
    <property type="entry name" value="FILAMENT-LIKE PLANT PROTEIN 4"/>
    <property type="match status" value="1"/>
</dbReference>
<sequence length="1133" mass="126678">MLVVIVIVCYLVHFAIQMIILISLELRWLTFQKSCLHQQTAMDKRSWPWKRKSSDKQVAEKAPISSTVSSDGAATQADQTKQDNKKPKYVQISMESYTHLTGLEDQVKFYDEQVKSYDEQMKSYDEQVKTLEDEIQELNEKLSTAHSEMTDKENLVKQHAKVAEEAVSGWEKAESEAAALKNHLESVTLLKLTAEDRASHLDVALKECMRQIRLLKEEHDQTLHEVILNKTKQFDKMKLELEAKIANFEQELLRSNAENSTLSRSLQERSNMLIKLSEEKSLAEAEIERLKSDIESCDKEINSLKYELHIARKEAEIYNEEKNMSVRSAEVANKQHLEGVKKIAKLEAECQRLRGLVRKKLPGPAALAQMKLEVENLGRDYGESRLKRSPVKPSTPHLSQMPEFSLENMQKYQKENELLTERLLAMEEETKMLKEALAKRNSELQSSRSICAKTASKLQSLEAELHVNGEQRSPAKPKDQIPIADLYNQNTSNPPSFTTMSENGNDDAVSCAGSWATSSMSDLSHFKKEKNVNDLQKSQTANNLGLMDDFLEMEKLAYSVSCEAVSTSDVSANEGNAAPEIVNHETSTEITSGTDSHSTEHRDSEAQLQTDLPIFMNLKSRILVVLESISEKDMEKVLQDIKHVVQDMHDTLHHQSVNCVAEETLSDSVVNSQTCAEDAEITVEKEMSLSGDGTPCIETANTIDQELEVAISQIYNFVMILDKESKALQRTSPDGDGVNQRLDTFSAKYTEFINKRTDLTDFVLDLSHVLSKTSELHFNVLGYKNSAIETGSPYCIDKIALPENKGVVDLPGERYSNGCAHFSDPNSDSDFLNDGILVPTSDSTATSWKCSLEEFEQLKLEKDNMATDLATCTESLESTKSQFLETEQLLAEVKSQLTSAQKSNSLAETQLKCMAESYKSLETRAEELQTEINLLHGKIESLDNELQEEKRNHQDALTRCKDLQEQLQRIENCATADNGAKTNQEKELAAAAEKLAECQETIFLLGKQLKTLRPQSESVASPLNGRSGKGEDLNEEEPTISGSNLQDTDQNEIDTGSSINLQRAGSESPLERNSMFSSSDTEANNLLRSPVSSKHPKHGPTMSGSSSSSSTPTPEKHSRGFSRFFTSKGNSGC</sequence>
<dbReference type="EMBL" id="CACTIH010005452">
    <property type="protein sequence ID" value="CAA2993575.1"/>
    <property type="molecule type" value="Genomic_DNA"/>
</dbReference>
<feature type="compositionally biased region" description="Polar residues" evidence="4">
    <location>
        <begin position="1074"/>
        <end position="1092"/>
    </location>
</feature>
<keyword evidence="2 3" id="KW-0175">Coiled coil</keyword>